<feature type="transmembrane region" description="Helical" evidence="1">
    <location>
        <begin position="56"/>
        <end position="77"/>
    </location>
</feature>
<keyword evidence="3" id="KW-1185">Reference proteome</keyword>
<feature type="transmembrane region" description="Helical" evidence="1">
    <location>
        <begin position="220"/>
        <end position="242"/>
    </location>
</feature>
<feature type="transmembrane region" description="Helical" evidence="1">
    <location>
        <begin position="254"/>
        <end position="273"/>
    </location>
</feature>
<protein>
    <recommendedName>
        <fullName evidence="4">PAS domain-containing protein</fullName>
    </recommendedName>
</protein>
<keyword evidence="1" id="KW-0812">Transmembrane</keyword>
<comment type="caution">
    <text evidence="2">The sequence shown here is derived from an EMBL/GenBank/DDBJ whole genome shotgun (WGS) entry which is preliminary data.</text>
</comment>
<feature type="transmembrane region" description="Helical" evidence="1">
    <location>
        <begin position="184"/>
        <end position="208"/>
    </location>
</feature>
<evidence type="ECO:0000313" key="2">
    <source>
        <dbReference type="EMBL" id="OHT06743.1"/>
    </source>
</evidence>
<proteinExistence type="predicted"/>
<feature type="transmembrane region" description="Helical" evidence="1">
    <location>
        <begin position="285"/>
        <end position="308"/>
    </location>
</feature>
<feature type="transmembrane region" description="Helical" evidence="1">
    <location>
        <begin position="789"/>
        <end position="810"/>
    </location>
</feature>
<gene>
    <name evidence="2" type="ORF">TRFO_05410</name>
</gene>
<accession>A0A1J4K5R3</accession>
<name>A0A1J4K5R3_9EUKA</name>
<dbReference type="GeneID" id="94827178"/>
<sequence length="1534" mass="174575">MHNTVERFNAFSTNRLIKKEENISIGNCQKLILSPTKNAFFLFVHLLNRSITNLPWVFWISIIFSFIQLAIAVLIPFNEPHWEHFPELITMCKVLSIVLRFVPISSSEIIQIIMFIIYSIFVIFHFVLFITTIFQIKRKRDANILLKIFFFYSYLILPIIKSSLICVVSEEMTQIVRNPSLGTFFLSLIALIILVLQFFMSGVVQFAMGSSPSPNMSNPLAIWGPCAWRSVIYELFCLALFTFLELIRSINSKITLAIVLSIFIILSTIHAIFQSSRTYYISYLAYEYIGTILWSITIYSIFHIVIAFCPGVFPYWSIILIWVLLPGITFTVMRTMIQLELRHILKVLNLCSTPATQMNEPCNKIDDQERNIDGDPSFSSMYDPLEIKGVVQAIFVARAACLTNHSSFLDLSLIHYLMDHFHEGYFYFLHLTFLIQNQGHVVLQLIDEFLEEFKPTLLQSCVIFQIVTSIQESSNDIPPQLLREISKQKLQAMKCQQLISKFWTSTYKGDVNAMARQAFSINKNINELNKSWKLLVLRYPFSVPVLKDYIGYLSTTGTQHRIVEAILTNHPNLNEVTSNQIDQDLNVSMMHQAIESSVDRRPIYSLKKVHGALIISILIALIFFIAILVVSFIFSSKYSEEKLFIIQSEKFTILMSNILNIFDDMKGNPSNEYDYRANLYLVSAELSNALNLVLAYMPNNILVYEENKDYNLYLECDLYNSTSKTDIVNVLRMIAYICRSLSFVPFQNNFPQILARNIVDTIGMMNSTLDKVVFSSGDLINTLSKYSPLFYIFNWGLLIIVMVPLLYFSIKSLKDEMTYLFSIYLTIPRSVLLKFINNTGGDAGKNEKKTLQMLMSTSFAHHTATTIHDEEDENKQNMNIADSFKVLVSDSSANLSVLPKNFIAKAIVVFGLLCGVLALLSTICCFLFVSNTKKFNKYFRTQELVAERTILSSIAMHGITSHGIDINISYLEVILNRASELNTAILFKDKKYEISEDALNNQKISDISIKDSCEDKSNFSCRSQIFLLEYFLNSAKNITSAIANSANNSIINTDTVSLRTLFINDLYPKMLSIQEELNNYVSSSILMFNTILLILIIVGIVVVMLIFILLALPVIREVQATIDSVKLPLKHIPPIEIADLQKVLMYLQGESDYKRGGQNEKGNDSQGGNSVLNIMLSPFAIFEDDLSLLFANNAFYSILGTSRESVIGLQLADIFSTVIPYKKDDSHPFNSLLDTISQLQRGVSPVNVIEIKTNLEVPKQRVKPTMIRMVGICNSSNKHKNTNEQNQSEEMACQKNLKASAYGLFINDISQKKELDEKMKYETEVTQKLMESSLSKSLSNLLKKNDVFESKKYSSIPFLIFSIQPNTQDEEIGEEMIISCALLLRLLPTALQNNPTIIKLQQDFPNWIFISGTENESLSITELLSFAFQINESYIANSTTNYTLGAIVHIGELSVIPLNFNLPIVEVIGRGYTKIMSMIHSYFLPKTIQCSQEIVDIIADNRSFTIIKSDNYESSELSIIKKETDFLKSEEIIC</sequence>
<dbReference type="VEuPathDB" id="TrichDB:TRFO_05410"/>
<organism evidence="2 3">
    <name type="scientific">Tritrichomonas foetus</name>
    <dbReference type="NCBI Taxonomy" id="1144522"/>
    <lineage>
        <taxon>Eukaryota</taxon>
        <taxon>Metamonada</taxon>
        <taxon>Parabasalia</taxon>
        <taxon>Tritrichomonadida</taxon>
        <taxon>Tritrichomonadidae</taxon>
        <taxon>Tritrichomonas</taxon>
    </lineage>
</organism>
<feature type="transmembrane region" description="Helical" evidence="1">
    <location>
        <begin position="109"/>
        <end position="132"/>
    </location>
</feature>
<feature type="transmembrane region" description="Helical" evidence="1">
    <location>
        <begin position="609"/>
        <end position="634"/>
    </location>
</feature>
<evidence type="ECO:0000256" key="1">
    <source>
        <dbReference type="SAM" id="Phobius"/>
    </source>
</evidence>
<dbReference type="RefSeq" id="XP_068359879.1">
    <property type="nucleotide sequence ID" value="XM_068492474.1"/>
</dbReference>
<dbReference type="EMBL" id="MLAK01000716">
    <property type="protein sequence ID" value="OHT06743.1"/>
    <property type="molecule type" value="Genomic_DNA"/>
</dbReference>
<reference evidence="2" key="1">
    <citation type="submission" date="2016-10" db="EMBL/GenBank/DDBJ databases">
        <authorList>
            <person name="Benchimol M."/>
            <person name="Almeida L.G."/>
            <person name="Vasconcelos A.T."/>
            <person name="Perreira-Neves A."/>
            <person name="Rosa I.A."/>
            <person name="Tasca T."/>
            <person name="Bogo M.R."/>
            <person name="de Souza W."/>
        </authorList>
    </citation>
    <scope>NUCLEOTIDE SEQUENCE [LARGE SCALE GENOMIC DNA]</scope>
    <source>
        <strain evidence="2">K</strain>
    </source>
</reference>
<keyword evidence="1" id="KW-0472">Membrane</keyword>
<feature type="transmembrane region" description="Helical" evidence="1">
    <location>
        <begin position="1091"/>
        <end position="1115"/>
    </location>
</feature>
<feature type="transmembrane region" description="Helical" evidence="1">
    <location>
        <begin position="902"/>
        <end position="929"/>
    </location>
</feature>
<dbReference type="Proteomes" id="UP000179807">
    <property type="component" value="Unassembled WGS sequence"/>
</dbReference>
<keyword evidence="1" id="KW-1133">Transmembrane helix</keyword>
<feature type="transmembrane region" description="Helical" evidence="1">
    <location>
        <begin position="314"/>
        <end position="333"/>
    </location>
</feature>
<evidence type="ECO:0000313" key="3">
    <source>
        <dbReference type="Proteomes" id="UP000179807"/>
    </source>
</evidence>
<evidence type="ECO:0008006" key="4">
    <source>
        <dbReference type="Google" id="ProtNLM"/>
    </source>
</evidence>
<dbReference type="OrthoDB" id="10577489at2759"/>